<keyword evidence="2" id="KW-1185">Reference proteome</keyword>
<accession>A0AAV3Q382</accession>
<sequence length="85" mass="9706">MREDNFDEVYESMEEAEMESETHEAYTETDGGACHKDEDEILEDLGLILNYIGPLPEYSYVHSDQLFDLSSEEDDGEEEVDSSST</sequence>
<comment type="caution">
    <text evidence="1">The sequence shown here is derived from an EMBL/GenBank/DDBJ whole genome shotgun (WGS) entry which is preliminary data.</text>
</comment>
<name>A0AAV3Q382_LITER</name>
<dbReference type="EMBL" id="BAABME010003165">
    <property type="protein sequence ID" value="GAA0157696.1"/>
    <property type="molecule type" value="Genomic_DNA"/>
</dbReference>
<gene>
    <name evidence="1" type="ORF">LIER_14908</name>
</gene>
<reference evidence="1 2" key="1">
    <citation type="submission" date="2024-01" db="EMBL/GenBank/DDBJ databases">
        <title>The complete chloroplast genome sequence of Lithospermum erythrorhizon: insights into the phylogenetic relationship among Boraginaceae species and the maternal lineages of purple gromwells.</title>
        <authorList>
            <person name="Okada T."/>
            <person name="Watanabe K."/>
        </authorList>
    </citation>
    <scope>NUCLEOTIDE SEQUENCE [LARGE SCALE GENOMIC DNA]</scope>
</reference>
<evidence type="ECO:0000313" key="1">
    <source>
        <dbReference type="EMBL" id="GAA0157696.1"/>
    </source>
</evidence>
<dbReference type="Proteomes" id="UP001454036">
    <property type="component" value="Unassembled WGS sequence"/>
</dbReference>
<proteinExistence type="predicted"/>
<organism evidence="1 2">
    <name type="scientific">Lithospermum erythrorhizon</name>
    <name type="common">Purple gromwell</name>
    <name type="synonym">Lithospermum officinale var. erythrorhizon</name>
    <dbReference type="NCBI Taxonomy" id="34254"/>
    <lineage>
        <taxon>Eukaryota</taxon>
        <taxon>Viridiplantae</taxon>
        <taxon>Streptophyta</taxon>
        <taxon>Embryophyta</taxon>
        <taxon>Tracheophyta</taxon>
        <taxon>Spermatophyta</taxon>
        <taxon>Magnoliopsida</taxon>
        <taxon>eudicotyledons</taxon>
        <taxon>Gunneridae</taxon>
        <taxon>Pentapetalae</taxon>
        <taxon>asterids</taxon>
        <taxon>lamiids</taxon>
        <taxon>Boraginales</taxon>
        <taxon>Boraginaceae</taxon>
        <taxon>Boraginoideae</taxon>
        <taxon>Lithospermeae</taxon>
        <taxon>Lithospermum</taxon>
    </lineage>
</organism>
<dbReference type="AlphaFoldDB" id="A0AAV3Q382"/>
<evidence type="ECO:0000313" key="2">
    <source>
        <dbReference type="Proteomes" id="UP001454036"/>
    </source>
</evidence>
<protein>
    <submittedName>
        <fullName evidence="1">Uncharacterized protein</fullName>
    </submittedName>
</protein>